<dbReference type="Gene3D" id="3.10.129.10">
    <property type="entry name" value="Hotdog Thioesterase"/>
    <property type="match status" value="1"/>
</dbReference>
<dbReference type="InterPro" id="IPR027961">
    <property type="entry name" value="DUF4442"/>
</dbReference>
<dbReference type="EMBL" id="MUXU01000054">
    <property type="protein sequence ID" value="OOR88255.1"/>
    <property type="molecule type" value="Genomic_DNA"/>
</dbReference>
<evidence type="ECO:0000313" key="3">
    <source>
        <dbReference type="Proteomes" id="UP000190435"/>
    </source>
</evidence>
<keyword evidence="3" id="KW-1185">Reference proteome</keyword>
<evidence type="ECO:0000313" key="1">
    <source>
        <dbReference type="EMBL" id="OOR88255.1"/>
    </source>
</evidence>
<evidence type="ECO:0000313" key="4">
    <source>
        <dbReference type="Proteomes" id="UP000255279"/>
    </source>
</evidence>
<organism evidence="1 3">
    <name type="scientific">Moraxella caviae</name>
    <dbReference type="NCBI Taxonomy" id="34060"/>
    <lineage>
        <taxon>Bacteria</taxon>
        <taxon>Pseudomonadati</taxon>
        <taxon>Pseudomonadota</taxon>
        <taxon>Gammaproteobacteria</taxon>
        <taxon>Moraxellales</taxon>
        <taxon>Moraxellaceae</taxon>
        <taxon>Moraxella</taxon>
    </lineage>
</organism>
<proteinExistence type="predicted"/>
<dbReference type="InterPro" id="IPR029069">
    <property type="entry name" value="HotDog_dom_sf"/>
</dbReference>
<dbReference type="AlphaFoldDB" id="A0A1S9ZXQ9"/>
<gene>
    <name evidence="1" type="ORF">B0181_08410</name>
    <name evidence="2" type="ORF">NCTC10293_01490</name>
</gene>
<reference evidence="1 3" key="1">
    <citation type="submission" date="2017-02" db="EMBL/GenBank/DDBJ databases">
        <title>Draft genome sequence of Moraxella caviae CCUG 355 type strain.</title>
        <authorList>
            <person name="Engstrom-Jakobsson H."/>
            <person name="Salva-Serra F."/>
            <person name="Thorell K."/>
            <person name="Gonzales-Siles L."/>
            <person name="Karlsson R."/>
            <person name="Boulund F."/>
            <person name="Engstrand L."/>
            <person name="Moore E."/>
        </authorList>
    </citation>
    <scope>NUCLEOTIDE SEQUENCE [LARGE SCALE GENOMIC DNA]</scope>
    <source>
        <strain evidence="1 3">CCUG 355</strain>
    </source>
</reference>
<dbReference type="Pfam" id="PF14539">
    <property type="entry name" value="DUF4442"/>
    <property type="match status" value="1"/>
</dbReference>
<name>A0A1S9ZXQ9_9GAMM</name>
<sequence length="183" mass="20542">MPITNAKNKLDKLLTRTKKLAYPQLAPYLIKARLATYAPFVGAGIRMDLIDLDNSLCVVSMPLTRLNRNVVGTQFGGSLFMMTDPFFMLMLMHKLGKDYVVWDKASSIDFITPGTSTVTARMHIDVAEINTIITLAKSGAPVFREYHIDITDEAHKVVAKVQKTVYIRLRSFSKSKSQTIQND</sequence>
<dbReference type="SUPFAM" id="SSF54637">
    <property type="entry name" value="Thioesterase/thiol ester dehydrase-isomerase"/>
    <property type="match status" value="1"/>
</dbReference>
<dbReference type="OrthoDB" id="9814774at2"/>
<reference evidence="2 4" key="2">
    <citation type="submission" date="2018-06" db="EMBL/GenBank/DDBJ databases">
        <authorList>
            <consortium name="Pathogen Informatics"/>
            <person name="Doyle S."/>
        </authorList>
    </citation>
    <scope>NUCLEOTIDE SEQUENCE [LARGE SCALE GENOMIC DNA]</scope>
    <source>
        <strain evidence="2 4">NCTC10293</strain>
    </source>
</reference>
<dbReference type="Proteomes" id="UP000190435">
    <property type="component" value="Unassembled WGS sequence"/>
</dbReference>
<protein>
    <submittedName>
        <fullName evidence="1">DUF4442 domain-containing protein</fullName>
    </submittedName>
</protein>
<evidence type="ECO:0000313" key="2">
    <source>
        <dbReference type="EMBL" id="STZ13911.1"/>
    </source>
</evidence>
<dbReference type="Proteomes" id="UP000255279">
    <property type="component" value="Unassembled WGS sequence"/>
</dbReference>
<accession>A0A1S9ZXQ9</accession>
<dbReference type="STRING" id="34060.B0181_08410"/>
<dbReference type="EMBL" id="UGQE01000004">
    <property type="protein sequence ID" value="STZ13911.1"/>
    <property type="molecule type" value="Genomic_DNA"/>
</dbReference>